<accession>A0A9D2S806</accession>
<evidence type="ECO:0000259" key="1">
    <source>
        <dbReference type="Pfam" id="PF13699"/>
    </source>
</evidence>
<reference evidence="2" key="1">
    <citation type="journal article" date="2021" name="PeerJ">
        <title>Extensive microbial diversity within the chicken gut microbiome revealed by metagenomics and culture.</title>
        <authorList>
            <person name="Gilroy R."/>
            <person name="Ravi A."/>
            <person name="Getino M."/>
            <person name="Pursley I."/>
            <person name="Horton D.L."/>
            <person name="Alikhan N.F."/>
            <person name="Baker D."/>
            <person name="Gharbi K."/>
            <person name="Hall N."/>
            <person name="Watson M."/>
            <person name="Adriaenssens E.M."/>
            <person name="Foster-Nyarko E."/>
            <person name="Jarju S."/>
            <person name="Secka A."/>
            <person name="Antonio M."/>
            <person name="Oren A."/>
            <person name="Chaudhuri R.R."/>
            <person name="La Ragione R."/>
            <person name="Hildebrand F."/>
            <person name="Pallen M.J."/>
        </authorList>
    </citation>
    <scope>NUCLEOTIDE SEQUENCE</scope>
    <source>
        <strain evidence="2">ChiHjej9B8-13557</strain>
    </source>
</reference>
<proteinExistence type="predicted"/>
<evidence type="ECO:0000313" key="3">
    <source>
        <dbReference type="Proteomes" id="UP000824211"/>
    </source>
</evidence>
<dbReference type="AlphaFoldDB" id="A0A9D2S806"/>
<evidence type="ECO:0000313" key="2">
    <source>
        <dbReference type="EMBL" id="HJB59356.1"/>
    </source>
</evidence>
<dbReference type="EMBL" id="DWXX01000122">
    <property type="protein sequence ID" value="HJB59356.1"/>
    <property type="molecule type" value="Genomic_DNA"/>
</dbReference>
<dbReference type="InterPro" id="IPR025295">
    <property type="entry name" value="eCIS_core_dom"/>
</dbReference>
<sequence length="130" mass="13657">MRSQYPNSALNALYGGESTSYDLSAIHDSIMQRFSPAVRESIQAQIPTAEAEADRLSASVKSGSPDAVKAAMGRKMGADFSGVRFHTGKAAEAKASTVDARAYTSGNDVYFGEGGFDPAVAAHELVHTAQ</sequence>
<protein>
    <submittedName>
        <fullName evidence="2">DUF4157 domain-containing protein</fullName>
    </submittedName>
</protein>
<comment type="caution">
    <text evidence="2">The sequence shown here is derived from an EMBL/GenBank/DDBJ whole genome shotgun (WGS) entry which is preliminary data.</text>
</comment>
<gene>
    <name evidence="2" type="ORF">H9771_06870</name>
</gene>
<organism evidence="2 3">
    <name type="scientific">Candidatus Faecalibacterium faecipullorum</name>
    <dbReference type="NCBI Taxonomy" id="2838578"/>
    <lineage>
        <taxon>Bacteria</taxon>
        <taxon>Bacillati</taxon>
        <taxon>Bacillota</taxon>
        <taxon>Clostridia</taxon>
        <taxon>Eubacteriales</taxon>
        <taxon>Oscillospiraceae</taxon>
        <taxon>Faecalibacterium</taxon>
    </lineage>
</organism>
<dbReference type="Pfam" id="PF13699">
    <property type="entry name" value="eCIS_core"/>
    <property type="match status" value="1"/>
</dbReference>
<name>A0A9D2S806_9FIRM</name>
<dbReference type="Proteomes" id="UP000824211">
    <property type="component" value="Unassembled WGS sequence"/>
</dbReference>
<reference evidence="2" key="2">
    <citation type="submission" date="2021-04" db="EMBL/GenBank/DDBJ databases">
        <authorList>
            <person name="Gilroy R."/>
        </authorList>
    </citation>
    <scope>NUCLEOTIDE SEQUENCE</scope>
    <source>
        <strain evidence="2">ChiHjej9B8-13557</strain>
    </source>
</reference>
<feature type="domain" description="eCIS core" evidence="1">
    <location>
        <begin position="65"/>
        <end position="130"/>
    </location>
</feature>